<keyword evidence="7" id="KW-1185">Reference proteome</keyword>
<dbReference type="PROSITE" id="PS00523">
    <property type="entry name" value="SULFATASE_1"/>
    <property type="match status" value="1"/>
</dbReference>
<gene>
    <name evidence="6" type="ORF">ACFSSA_02165</name>
</gene>
<dbReference type="PANTHER" id="PTHR45953:SF1">
    <property type="entry name" value="IDURONATE 2-SULFATASE"/>
    <property type="match status" value="1"/>
</dbReference>
<evidence type="ECO:0000313" key="7">
    <source>
        <dbReference type="Proteomes" id="UP001597375"/>
    </source>
</evidence>
<evidence type="ECO:0000259" key="5">
    <source>
        <dbReference type="Pfam" id="PF00884"/>
    </source>
</evidence>
<feature type="domain" description="Sulfatase N-terminal" evidence="5">
    <location>
        <begin position="28"/>
        <end position="336"/>
    </location>
</feature>
<dbReference type="InterPro" id="IPR000917">
    <property type="entry name" value="Sulfatase_N"/>
</dbReference>
<evidence type="ECO:0000256" key="4">
    <source>
        <dbReference type="SAM" id="SignalP"/>
    </source>
</evidence>
<dbReference type="Proteomes" id="UP001597375">
    <property type="component" value="Unassembled WGS sequence"/>
</dbReference>
<dbReference type="RefSeq" id="WP_386818128.1">
    <property type="nucleotide sequence ID" value="NZ_JBHUIT010000002.1"/>
</dbReference>
<reference evidence="7" key="1">
    <citation type="journal article" date="2019" name="Int. J. Syst. Evol. Microbiol.">
        <title>The Global Catalogue of Microorganisms (GCM) 10K type strain sequencing project: providing services to taxonomists for standard genome sequencing and annotation.</title>
        <authorList>
            <consortium name="The Broad Institute Genomics Platform"/>
            <consortium name="The Broad Institute Genome Sequencing Center for Infectious Disease"/>
            <person name="Wu L."/>
            <person name="Ma J."/>
        </authorList>
    </citation>
    <scope>NUCLEOTIDE SEQUENCE [LARGE SCALE GENOMIC DNA]</scope>
    <source>
        <strain evidence="7">CGMCC 4.7106</strain>
    </source>
</reference>
<dbReference type="EMBL" id="JBHUIT010000002">
    <property type="protein sequence ID" value="MFD2255469.1"/>
    <property type="molecule type" value="Genomic_DNA"/>
</dbReference>
<name>A0ABW5D436_9BACT</name>
<protein>
    <submittedName>
        <fullName evidence="6">Sulfatase-like hydrolase/transferase</fullName>
    </submittedName>
</protein>
<feature type="signal peptide" evidence="4">
    <location>
        <begin position="1"/>
        <end position="21"/>
    </location>
</feature>
<dbReference type="InterPro" id="IPR024607">
    <property type="entry name" value="Sulfatase_CS"/>
</dbReference>
<dbReference type="SUPFAM" id="SSF53649">
    <property type="entry name" value="Alkaline phosphatase-like"/>
    <property type="match status" value="1"/>
</dbReference>
<feature type="chain" id="PRO_5046361982" evidence="4">
    <location>
        <begin position="22"/>
        <end position="336"/>
    </location>
</feature>
<evidence type="ECO:0000313" key="6">
    <source>
        <dbReference type="EMBL" id="MFD2255469.1"/>
    </source>
</evidence>
<dbReference type="InterPro" id="IPR017850">
    <property type="entry name" value="Alkaline_phosphatase_core_sf"/>
</dbReference>
<accession>A0ABW5D436</accession>
<evidence type="ECO:0000256" key="2">
    <source>
        <dbReference type="ARBA" id="ARBA00022723"/>
    </source>
</evidence>
<sequence>MSRSLHLACVLASLLTSVSQAAVAAKTNVLFICIDDMRPQTAAYGQKHMLTPNLDKIASEGRLFRRHYVQVPTCGPSRASMLTGRTPRSGDEINHHALSKKLAGTTEPEQPETLVHHFRQHGYHTVGMGKISHSENGYRYDKETKTGGPELPHSWSEFVKLEMPEWKGSLLHGFVSGKDRKKGGVAPFESAEVEDIAYPDGMLAELAKTKLTELSEHQQPFFMAVGFYKPHLPFTAPRKYWDLYDRSELPLSTNPELPAAVDAEFLHNSNEFRSYRDQPEQAAAGTPLSDDYARQIIHAHCAAVSFVDAQVGKVLDHLRETGLDKNTIVVLWGDHG</sequence>
<comment type="similarity">
    <text evidence="1">Belongs to the sulfatase family.</text>
</comment>
<proteinExistence type="inferred from homology"/>
<dbReference type="Pfam" id="PF00884">
    <property type="entry name" value="Sulfatase"/>
    <property type="match status" value="1"/>
</dbReference>
<keyword evidence="2" id="KW-0479">Metal-binding</keyword>
<keyword evidence="3" id="KW-0378">Hydrolase</keyword>
<evidence type="ECO:0000256" key="1">
    <source>
        <dbReference type="ARBA" id="ARBA00008779"/>
    </source>
</evidence>
<evidence type="ECO:0000256" key="3">
    <source>
        <dbReference type="ARBA" id="ARBA00022801"/>
    </source>
</evidence>
<comment type="caution">
    <text evidence="6">The sequence shown here is derived from an EMBL/GenBank/DDBJ whole genome shotgun (WGS) entry which is preliminary data.</text>
</comment>
<dbReference type="Gene3D" id="3.40.720.10">
    <property type="entry name" value="Alkaline Phosphatase, subunit A"/>
    <property type="match status" value="1"/>
</dbReference>
<dbReference type="PANTHER" id="PTHR45953">
    <property type="entry name" value="IDURONATE 2-SULFATASE"/>
    <property type="match status" value="1"/>
</dbReference>
<keyword evidence="4" id="KW-0732">Signal</keyword>
<organism evidence="6 7">
    <name type="scientific">Luteolibacter algae</name>
    <dbReference type="NCBI Taxonomy" id="454151"/>
    <lineage>
        <taxon>Bacteria</taxon>
        <taxon>Pseudomonadati</taxon>
        <taxon>Verrucomicrobiota</taxon>
        <taxon>Verrucomicrobiia</taxon>
        <taxon>Verrucomicrobiales</taxon>
        <taxon>Verrucomicrobiaceae</taxon>
        <taxon>Luteolibacter</taxon>
    </lineage>
</organism>